<dbReference type="Pfam" id="PF13174">
    <property type="entry name" value="TPR_6"/>
    <property type="match status" value="1"/>
</dbReference>
<keyword evidence="4" id="KW-1185">Reference proteome</keyword>
<dbReference type="AlphaFoldDB" id="A0AAD8A6A5"/>
<dbReference type="Gene3D" id="1.25.40.10">
    <property type="entry name" value="Tetratricopeptide repeat domain"/>
    <property type="match status" value="2"/>
</dbReference>
<keyword evidence="1" id="KW-0802">TPR repeat</keyword>
<dbReference type="PROSITE" id="PS50005">
    <property type="entry name" value="TPR"/>
    <property type="match status" value="3"/>
</dbReference>
<feature type="repeat" description="TPR" evidence="1">
    <location>
        <begin position="105"/>
        <end position="138"/>
    </location>
</feature>
<feature type="repeat" description="TPR" evidence="1">
    <location>
        <begin position="425"/>
        <end position="458"/>
    </location>
</feature>
<evidence type="ECO:0000313" key="4">
    <source>
        <dbReference type="Proteomes" id="UP001233999"/>
    </source>
</evidence>
<feature type="region of interest" description="Disordered" evidence="2">
    <location>
        <begin position="593"/>
        <end position="640"/>
    </location>
</feature>
<dbReference type="GO" id="GO:0019894">
    <property type="term" value="F:kinesin binding"/>
    <property type="evidence" value="ECO:0007669"/>
    <property type="project" value="TreeGrafter"/>
</dbReference>
<dbReference type="PANTHER" id="PTHR44117:SF1">
    <property type="entry name" value="INTRAFLAGELLAR TRANSPORT PROTEIN 88 HOMOLOG"/>
    <property type="match status" value="1"/>
</dbReference>
<reference evidence="3" key="1">
    <citation type="journal article" date="2023" name="IScience">
        <title>Live-bearing cockroach genome reveals convergent evolutionary mechanisms linked to viviparity in insects and beyond.</title>
        <authorList>
            <person name="Fouks B."/>
            <person name="Harrison M.C."/>
            <person name="Mikhailova A.A."/>
            <person name="Marchal E."/>
            <person name="English S."/>
            <person name="Carruthers M."/>
            <person name="Jennings E.C."/>
            <person name="Chiamaka E.L."/>
            <person name="Frigard R.A."/>
            <person name="Pippel M."/>
            <person name="Attardo G.M."/>
            <person name="Benoit J.B."/>
            <person name="Bornberg-Bauer E."/>
            <person name="Tobe S.S."/>
        </authorList>
    </citation>
    <scope>NUCLEOTIDE SEQUENCE</scope>
    <source>
        <strain evidence="3">Stay&amp;Tobe</strain>
    </source>
</reference>
<dbReference type="GO" id="GO:0097730">
    <property type="term" value="C:non-motile cilium"/>
    <property type="evidence" value="ECO:0007669"/>
    <property type="project" value="TreeGrafter"/>
</dbReference>
<protein>
    <recommendedName>
        <fullName evidence="5">Intraflagellar transport 88 homolog</fullName>
    </recommendedName>
</protein>
<feature type="compositionally biased region" description="Low complexity" evidence="2">
    <location>
        <begin position="601"/>
        <end position="632"/>
    </location>
</feature>
<dbReference type="Pfam" id="PF13176">
    <property type="entry name" value="TPR_7"/>
    <property type="match status" value="1"/>
</dbReference>
<dbReference type="GO" id="GO:0005814">
    <property type="term" value="C:centriole"/>
    <property type="evidence" value="ECO:0007669"/>
    <property type="project" value="TreeGrafter"/>
</dbReference>
<feature type="region of interest" description="Disordered" evidence="2">
    <location>
        <begin position="657"/>
        <end position="710"/>
    </location>
</feature>
<evidence type="ECO:0000256" key="1">
    <source>
        <dbReference type="PROSITE-ProRule" id="PRU00339"/>
    </source>
</evidence>
<comment type="caution">
    <text evidence="3">The sequence shown here is derived from an EMBL/GenBank/DDBJ whole genome shotgun (WGS) entry which is preliminary data.</text>
</comment>
<dbReference type="Proteomes" id="UP001233999">
    <property type="component" value="Unassembled WGS sequence"/>
</dbReference>
<dbReference type="SUPFAM" id="SSF48452">
    <property type="entry name" value="TPR-like"/>
    <property type="match status" value="2"/>
</dbReference>
<dbReference type="PANTHER" id="PTHR44117">
    <property type="entry name" value="INTRAFLAGELLAR TRANSPORT PROTEIN 88 HOMOLOG"/>
    <property type="match status" value="1"/>
</dbReference>
<feature type="compositionally biased region" description="Acidic residues" evidence="2">
    <location>
        <begin position="697"/>
        <end position="710"/>
    </location>
</feature>
<feature type="repeat" description="TPR" evidence="1">
    <location>
        <begin position="144"/>
        <end position="177"/>
    </location>
</feature>
<dbReference type="EMBL" id="JASPKZ010003832">
    <property type="protein sequence ID" value="KAJ9592547.1"/>
    <property type="molecule type" value="Genomic_DNA"/>
</dbReference>
<dbReference type="FunFam" id="1.25.40.10:FF:000106">
    <property type="entry name" value="Intraflagellar transport 88 homolog (Chlamydomonas)"/>
    <property type="match status" value="1"/>
</dbReference>
<dbReference type="GO" id="GO:0097546">
    <property type="term" value="C:ciliary base"/>
    <property type="evidence" value="ECO:0007669"/>
    <property type="project" value="TreeGrafter"/>
</dbReference>
<dbReference type="GO" id="GO:0042073">
    <property type="term" value="P:intraciliary transport"/>
    <property type="evidence" value="ECO:0007669"/>
    <property type="project" value="TreeGrafter"/>
</dbReference>
<sequence>NLFTRPEEKIRKLERKITELIEESCLASSRGEQRLALDKAKEASSKERNLIRMQEQAGLSETHNLDLTFSVLFNLANQYANNEMYNEALNTYQVVTKNRMFNNANRLKINMGNIYLKLGQFNRALKMYRMALDQVPTSHKDLRLKIMHNIGIHFVKMGQFSEACSSFEYIMQEKPDFATGLHLVLCYYALGEKEKMKRGFQILLECPLNIDDDEKYNATLDDPASNLILEVIKNDPLRKLERGMKQEAERSILTAAKLISPVIEDSFSVGYNWCVDAIKASNHASLASDLEINKAVMYLKQKDFSQAVDTLRAFEKKETKVASAAATNLAFIHFLQGDIGQAEKYGEIARQADGYNAAAFVNLGNCSLARNDVEKAKELFACALESDASCVEALYNLGLVNKQLGLYEEALDCFLKLQAIVRHHPQVLYQVAHLHEMLGDVDQASEWYLQLLGIVPTDPGVLHKVAEMYDNDGDKQQSYQYHYDSYRYYPSNLTILDWLGSYFIEHQVPEKALGYFERAALMQPNEVKWQLMAASCHRRCGNYHQALQAYKDIHNRFPENIECLKFLIRLCSDLGLKEATDYALELKKAEKAKEVRERIGSSRPGSLRSGSGRSSRGGLNSPLSDSPLLSGGTRNSPPVPQQLSRVHKMALLESNEVYSPTSQHRDVDASYNDPLGPLAERPRTSAGRKPQIHLEDEFGDEELGDDLLPE</sequence>
<organism evidence="3 4">
    <name type="scientific">Diploptera punctata</name>
    <name type="common">Pacific beetle cockroach</name>
    <dbReference type="NCBI Taxonomy" id="6984"/>
    <lineage>
        <taxon>Eukaryota</taxon>
        <taxon>Metazoa</taxon>
        <taxon>Ecdysozoa</taxon>
        <taxon>Arthropoda</taxon>
        <taxon>Hexapoda</taxon>
        <taxon>Insecta</taxon>
        <taxon>Pterygota</taxon>
        <taxon>Neoptera</taxon>
        <taxon>Polyneoptera</taxon>
        <taxon>Dictyoptera</taxon>
        <taxon>Blattodea</taxon>
        <taxon>Blaberoidea</taxon>
        <taxon>Blaberidae</taxon>
        <taxon>Diplopterinae</taxon>
        <taxon>Diploptera</taxon>
    </lineage>
</organism>
<accession>A0AAD8A6A5</accession>
<dbReference type="InterPro" id="IPR011990">
    <property type="entry name" value="TPR-like_helical_dom_sf"/>
</dbReference>
<dbReference type="SMART" id="SM00028">
    <property type="entry name" value="TPR"/>
    <property type="match status" value="10"/>
</dbReference>
<reference evidence="3" key="2">
    <citation type="submission" date="2023-05" db="EMBL/GenBank/DDBJ databases">
        <authorList>
            <person name="Fouks B."/>
        </authorList>
    </citation>
    <scope>NUCLEOTIDE SEQUENCE</scope>
    <source>
        <strain evidence="3">Stay&amp;Tobe</strain>
        <tissue evidence="3">Testes</tissue>
    </source>
</reference>
<evidence type="ECO:0000313" key="3">
    <source>
        <dbReference type="EMBL" id="KAJ9592547.1"/>
    </source>
</evidence>
<evidence type="ECO:0000256" key="2">
    <source>
        <dbReference type="SAM" id="MobiDB-lite"/>
    </source>
</evidence>
<proteinExistence type="predicted"/>
<dbReference type="FunFam" id="1.25.40.10:FF:000468">
    <property type="entry name" value="Intraflagellar transport 88 homolog"/>
    <property type="match status" value="1"/>
</dbReference>
<dbReference type="InterPro" id="IPR019734">
    <property type="entry name" value="TPR_rpt"/>
</dbReference>
<dbReference type="Pfam" id="PF13432">
    <property type="entry name" value="TPR_16"/>
    <property type="match status" value="2"/>
</dbReference>
<evidence type="ECO:0008006" key="5">
    <source>
        <dbReference type="Google" id="ProtNLM"/>
    </source>
</evidence>
<dbReference type="PROSITE" id="PS50293">
    <property type="entry name" value="TPR_REGION"/>
    <property type="match status" value="1"/>
</dbReference>
<dbReference type="GO" id="GO:1905515">
    <property type="term" value="P:non-motile cilium assembly"/>
    <property type="evidence" value="ECO:0007669"/>
    <property type="project" value="TreeGrafter"/>
</dbReference>
<gene>
    <name evidence="3" type="ORF">L9F63_015782</name>
</gene>
<dbReference type="GO" id="GO:0036064">
    <property type="term" value="C:ciliary basal body"/>
    <property type="evidence" value="ECO:0007669"/>
    <property type="project" value="TreeGrafter"/>
</dbReference>
<feature type="non-terminal residue" evidence="3">
    <location>
        <position position="1"/>
    </location>
</feature>
<name>A0AAD8A6A5_DIPPU</name>